<evidence type="ECO:0000313" key="2">
    <source>
        <dbReference type="Proteomes" id="UP000030129"/>
    </source>
</evidence>
<protein>
    <submittedName>
        <fullName evidence="1">Uncharacterized protein</fullName>
    </submittedName>
</protein>
<sequence length="166" mass="19904">MHNFKMDLLYHKANFDLRPKVSYKLKEYIEDFFVKALFTEKKIIVNSKFSTLLQVSFFIDKKEEYIVCLPCTVYKDMNIKAFPIMVSYIDKFHESKNVNLDFANMLFDVVSEFLLSNYKKIKFEDLKSLREEIDKDYLSKIIYPAPFNEQCFIGDDNMNDKKKYLD</sequence>
<comment type="caution">
    <text evidence="1">The sequence shown here is derived from an EMBL/GenBank/DDBJ whole genome shotgun (WGS) entry which is preliminary data.</text>
</comment>
<organism evidence="1 2">
    <name type="scientific">Flavobacterium beibuense F44-8</name>
    <dbReference type="NCBI Taxonomy" id="1406840"/>
    <lineage>
        <taxon>Bacteria</taxon>
        <taxon>Pseudomonadati</taxon>
        <taxon>Bacteroidota</taxon>
        <taxon>Flavobacteriia</taxon>
        <taxon>Flavobacteriales</taxon>
        <taxon>Flavobacteriaceae</taxon>
        <taxon>Flavobacterium</taxon>
    </lineage>
</organism>
<reference evidence="1 2" key="1">
    <citation type="submission" date="2013-09" db="EMBL/GenBank/DDBJ databases">
        <authorList>
            <person name="Zeng Z."/>
            <person name="Chen C."/>
        </authorList>
    </citation>
    <scope>NUCLEOTIDE SEQUENCE [LARGE SCALE GENOMIC DNA]</scope>
    <source>
        <strain evidence="1 2">F44-8</strain>
    </source>
</reference>
<evidence type="ECO:0000313" key="1">
    <source>
        <dbReference type="EMBL" id="KGO78609.1"/>
    </source>
</evidence>
<proteinExistence type="predicted"/>
<dbReference type="eggNOG" id="ENOG502Z8Y0">
    <property type="taxonomic scope" value="Bacteria"/>
</dbReference>
<dbReference type="Proteomes" id="UP000030129">
    <property type="component" value="Unassembled WGS sequence"/>
</dbReference>
<name>A0A0A2LFG0_9FLAO</name>
<accession>A0A0A2LFG0</accession>
<dbReference type="EMBL" id="JRLV01000041">
    <property type="protein sequence ID" value="KGO78609.1"/>
    <property type="molecule type" value="Genomic_DNA"/>
</dbReference>
<dbReference type="RefSeq" id="WP_035136309.1">
    <property type="nucleotide sequence ID" value="NZ_JRLV01000041.1"/>
</dbReference>
<dbReference type="AlphaFoldDB" id="A0A0A2LFG0"/>
<gene>
    <name evidence="1" type="ORF">Q763_17640</name>
</gene>
<keyword evidence="2" id="KW-1185">Reference proteome</keyword>